<reference evidence="1 2" key="1">
    <citation type="submission" date="2014-01" db="EMBL/GenBank/DDBJ databases">
        <title>Comparative genomics of Fusobacterium necrophorum wild isolates.</title>
        <authorList>
            <person name="Kittichotirat W."/>
            <person name="Bumgarner R.E."/>
            <person name="Lawrence P."/>
        </authorList>
    </citation>
    <scope>NUCLEOTIDE SEQUENCE [LARGE SCALE GENOMIC DNA]</scope>
    <source>
        <strain evidence="1 2">DJ-2</strain>
    </source>
</reference>
<sequence>MGGIDHQPFIVGFRYEFCKDIFPNVVVAPSFISTMDRIELAVLRGEISPRGTGSYDP</sequence>
<dbReference type="AlphaFoldDB" id="A0AB73BZY5"/>
<evidence type="ECO:0000313" key="2">
    <source>
        <dbReference type="Proteomes" id="UP000027058"/>
    </source>
</evidence>
<evidence type="ECO:0000313" key="1">
    <source>
        <dbReference type="EMBL" id="KDE69138.1"/>
    </source>
</evidence>
<dbReference type="Proteomes" id="UP000027058">
    <property type="component" value="Unassembled WGS sequence"/>
</dbReference>
<comment type="caution">
    <text evidence="1">The sequence shown here is derived from an EMBL/GenBank/DDBJ whole genome shotgun (WGS) entry which is preliminary data.</text>
</comment>
<gene>
    <name evidence="1" type="ORF">FUSO8_12050</name>
</gene>
<accession>A0AB73BZY5</accession>
<name>A0AB73BZY5_9FUSO</name>
<dbReference type="EMBL" id="JAAH01000197">
    <property type="protein sequence ID" value="KDE69138.1"/>
    <property type="molecule type" value="Genomic_DNA"/>
</dbReference>
<organism evidence="1 2">
    <name type="scientific">Fusobacterium necrophorum DJ-2</name>
    <dbReference type="NCBI Taxonomy" id="1441737"/>
    <lineage>
        <taxon>Bacteria</taxon>
        <taxon>Fusobacteriati</taxon>
        <taxon>Fusobacteriota</taxon>
        <taxon>Fusobacteriia</taxon>
        <taxon>Fusobacteriales</taxon>
        <taxon>Fusobacteriaceae</taxon>
        <taxon>Fusobacterium</taxon>
    </lineage>
</organism>
<proteinExistence type="predicted"/>
<protein>
    <submittedName>
        <fullName evidence="1">Uncharacterized protein</fullName>
    </submittedName>
</protein>